<dbReference type="SUPFAM" id="SSF49464">
    <property type="entry name" value="Carboxypeptidase regulatory domain-like"/>
    <property type="match status" value="1"/>
</dbReference>
<dbReference type="Gene3D" id="2.60.40.1120">
    <property type="entry name" value="Carboxypeptidase-like, regulatory domain"/>
    <property type="match status" value="1"/>
</dbReference>
<accession>A0ABP8FJQ1</accession>
<keyword evidence="1" id="KW-0813">Transport</keyword>
<dbReference type="SUPFAM" id="SSF56935">
    <property type="entry name" value="Porins"/>
    <property type="match status" value="1"/>
</dbReference>
<keyword evidence="5" id="KW-0675">Receptor</keyword>
<keyword evidence="1" id="KW-0998">Cell outer membrane</keyword>
<keyword evidence="1" id="KW-1134">Transmembrane beta strand</keyword>
<name>A0ABP8FJQ1_9BACT</name>
<protein>
    <submittedName>
        <fullName evidence="5">TonB-dependent receptor</fullName>
    </submittedName>
</protein>
<dbReference type="EMBL" id="BAABFN010000002">
    <property type="protein sequence ID" value="GAA4305402.1"/>
    <property type="molecule type" value="Genomic_DNA"/>
</dbReference>
<dbReference type="InterPro" id="IPR023996">
    <property type="entry name" value="TonB-dep_OMP_SusC/RagA"/>
</dbReference>
<reference evidence="6" key="1">
    <citation type="journal article" date="2019" name="Int. J. Syst. Evol. Microbiol.">
        <title>The Global Catalogue of Microorganisms (GCM) 10K type strain sequencing project: providing services to taxonomists for standard genome sequencing and annotation.</title>
        <authorList>
            <consortium name="The Broad Institute Genomics Platform"/>
            <consortium name="The Broad Institute Genome Sequencing Center for Infectious Disease"/>
            <person name="Wu L."/>
            <person name="Ma J."/>
        </authorList>
    </citation>
    <scope>NUCLEOTIDE SEQUENCE [LARGE SCALE GENOMIC DNA]</scope>
    <source>
        <strain evidence="6">JCM 17664</strain>
    </source>
</reference>
<dbReference type="InterPro" id="IPR039426">
    <property type="entry name" value="TonB-dep_rcpt-like"/>
</dbReference>
<evidence type="ECO:0000313" key="6">
    <source>
        <dbReference type="Proteomes" id="UP001501207"/>
    </source>
</evidence>
<comment type="caution">
    <text evidence="5">The sequence shown here is derived from an EMBL/GenBank/DDBJ whole genome shotgun (WGS) entry which is preliminary data.</text>
</comment>
<dbReference type="PROSITE" id="PS52016">
    <property type="entry name" value="TONB_DEPENDENT_REC_3"/>
    <property type="match status" value="1"/>
</dbReference>
<gene>
    <name evidence="5" type="ORF">GCM10023143_10630</name>
</gene>
<evidence type="ECO:0000256" key="2">
    <source>
        <dbReference type="RuleBase" id="RU003357"/>
    </source>
</evidence>
<dbReference type="NCBIfam" id="TIGR04056">
    <property type="entry name" value="OMP_RagA_SusC"/>
    <property type="match status" value="1"/>
</dbReference>
<dbReference type="Pfam" id="PF00593">
    <property type="entry name" value="TonB_dep_Rec_b-barrel"/>
    <property type="match status" value="1"/>
</dbReference>
<keyword evidence="1" id="KW-0812">Transmembrane</keyword>
<comment type="subcellular location">
    <subcellularLocation>
        <location evidence="1">Cell outer membrane</location>
        <topology evidence="1">Multi-pass membrane protein</topology>
    </subcellularLocation>
</comment>
<evidence type="ECO:0000259" key="3">
    <source>
        <dbReference type="Pfam" id="PF00593"/>
    </source>
</evidence>
<dbReference type="InterPro" id="IPR008969">
    <property type="entry name" value="CarboxyPept-like_regulatory"/>
</dbReference>
<comment type="similarity">
    <text evidence="1 2">Belongs to the TonB-dependent receptor family.</text>
</comment>
<dbReference type="InterPro" id="IPR023997">
    <property type="entry name" value="TonB-dep_OMP_SusC/RagA_CS"/>
</dbReference>
<dbReference type="RefSeq" id="WP_344976610.1">
    <property type="nucleotide sequence ID" value="NZ_BAABFN010000002.1"/>
</dbReference>
<proteinExistence type="inferred from homology"/>
<dbReference type="Gene3D" id="2.170.130.10">
    <property type="entry name" value="TonB-dependent receptor, plug domain"/>
    <property type="match status" value="1"/>
</dbReference>
<keyword evidence="2" id="KW-0798">TonB box</keyword>
<evidence type="ECO:0000256" key="1">
    <source>
        <dbReference type="PROSITE-ProRule" id="PRU01360"/>
    </source>
</evidence>
<feature type="domain" description="TonB-dependent receptor plug" evidence="4">
    <location>
        <begin position="249"/>
        <end position="357"/>
    </location>
</feature>
<dbReference type="NCBIfam" id="TIGR04057">
    <property type="entry name" value="SusC_RagA_signa"/>
    <property type="match status" value="1"/>
</dbReference>
<keyword evidence="1 2" id="KW-0472">Membrane</keyword>
<dbReference type="Pfam" id="PF07715">
    <property type="entry name" value="Plug"/>
    <property type="match status" value="1"/>
</dbReference>
<dbReference type="Proteomes" id="UP001501207">
    <property type="component" value="Unassembled WGS sequence"/>
</dbReference>
<feature type="domain" description="TonB-dependent receptor-like beta-barrel" evidence="3">
    <location>
        <begin position="579"/>
        <end position="1131"/>
    </location>
</feature>
<evidence type="ECO:0000313" key="5">
    <source>
        <dbReference type="EMBL" id="GAA4305402.1"/>
    </source>
</evidence>
<evidence type="ECO:0000259" key="4">
    <source>
        <dbReference type="Pfam" id="PF07715"/>
    </source>
</evidence>
<dbReference type="InterPro" id="IPR037066">
    <property type="entry name" value="Plug_dom_sf"/>
</dbReference>
<dbReference type="Pfam" id="PF13715">
    <property type="entry name" value="CarbopepD_reg_2"/>
    <property type="match status" value="1"/>
</dbReference>
<dbReference type="InterPro" id="IPR012910">
    <property type="entry name" value="Plug_dom"/>
</dbReference>
<keyword evidence="6" id="KW-1185">Reference proteome</keyword>
<organism evidence="5 6">
    <name type="scientific">Compostibacter hankyongensis</name>
    <dbReference type="NCBI Taxonomy" id="1007089"/>
    <lineage>
        <taxon>Bacteria</taxon>
        <taxon>Pseudomonadati</taxon>
        <taxon>Bacteroidota</taxon>
        <taxon>Chitinophagia</taxon>
        <taxon>Chitinophagales</taxon>
        <taxon>Chitinophagaceae</taxon>
        <taxon>Compostibacter</taxon>
    </lineage>
</organism>
<sequence length="1172" mass="128861">MKKNFIHYTIMMGGYSILIFSIIVASTSLLSAKDGFGQEKDAKKIFLTLQAEDKPLEQIFKTIEQQTKFHFFYDAGRFDVQQMVSLSGRRESLHDILLHLSGQTGLEFKQIDHYFSVRTKTEPPRPVIARPAWSSAMQLRMPDRIIPFSASAFFRADTLIRGTVTDEEGTPLTGVTIQIKGTNRGTVSDVEGHFSFSVPPGATLVCSYVGYEKKEVFSAGNGPLVIRLSANTSGLNEVVVVGYGTQKKSVVTGAISSIKAGDLENQQIGRVEQALQGRSSGLTIASSSGAPGAVSTVRIRGITSLNEGASDPLYVVDGVVVGTGNIDYLNPADIASIEVLKDAASAAIYGARSAAGVILVTTKKGGQNGIHVRYSGYFGTQSPAKRLKLLDASQYAGMINEQSVNGGGQPKFDNPSSLGKGTDWQDLVFNNNAWVQDHEVSISGGSEKSTFYSSFGYFDQQGIVATAISEFKRYNIRLNSSHKITKWLTFGQTLGYSHTKNLGGVSGNTDFGGPLSSAIMLDPITLPVITDPAEADAPPYADQAVERDAHGNPYGISKEVAQQVTNPLAYIQTRKGNYNWSDDIVGNAYLEASPLKGLKLRSTLGTTLSYWGSENFTPLYYLNSNQMSTQTSFARDREKSLNWNIENTISYNHKVGDHDFTVLLGQGAYLDNNSSGLSVTYFNIPATSFKEASMNYNISADDKTSDGYEGIWHTVSSLFGRLNYDYEGKYLFTGVIRRDGSSRFGPSHKYGYFPSASVGWVATQENFWPAKKTINFLKLRGSYGVTGNDQLGGDFRYLSTVGGGRNYTLGDNNYTIGYSPDAPANPDLKWEQTSQLNFGLDAVLFRNWNLTFDWYTKKTTGILQPVTFPGYVGSTGSYFGNVADMENRGMELELGYERRFGAFNLNVRGNISHLKNEVTYLGEDKDFLEGDATLQSSTYELNRTALGHPIGAFFGFQTDGIFQNEKEIADYTGPDGKPIQPKAVPGDFRWVDANHDGQITDADRVFIGNPIPDWSYGFTLNASWKNFDLLVFGQGVAGNQIFQGLRRLDIPTANWQTTVEDRWHGEGTSDTYPRLSTKDDNKNFAYPSDFHLSSGSYFRVKTLQVGYSLPEALVRKAHLQQVRIYLSSNNLFTFTPYTGFDPEIGGSSNNYGIDRGIYPQSRSFLLGLNIGF</sequence>
<dbReference type="InterPro" id="IPR000531">
    <property type="entry name" value="Beta-barrel_TonB"/>
</dbReference>